<dbReference type="eggNOG" id="COG0235">
    <property type="taxonomic scope" value="Bacteria"/>
</dbReference>
<dbReference type="AlphaFoldDB" id="H3NMC2"/>
<dbReference type="GO" id="GO:0046872">
    <property type="term" value="F:metal ion binding"/>
    <property type="evidence" value="ECO:0007669"/>
    <property type="project" value="UniProtKB-KW"/>
</dbReference>
<dbReference type="GO" id="GO:0005829">
    <property type="term" value="C:cytosol"/>
    <property type="evidence" value="ECO:0007669"/>
    <property type="project" value="TreeGrafter"/>
</dbReference>
<proteinExistence type="predicted"/>
<dbReference type="HOGENOM" id="CLU_006033_3_0_9"/>
<evidence type="ECO:0000313" key="5">
    <source>
        <dbReference type="Proteomes" id="UP000004191"/>
    </source>
</evidence>
<dbReference type="PATRIC" id="fig|883114.3.peg.476"/>
<evidence type="ECO:0000313" key="4">
    <source>
        <dbReference type="EMBL" id="EHR35057.1"/>
    </source>
</evidence>
<dbReference type="Pfam" id="PF00596">
    <property type="entry name" value="Aldolase_II"/>
    <property type="match status" value="1"/>
</dbReference>
<protein>
    <submittedName>
        <fullName evidence="4">L-ribulose-5-phosphate 4-epimerase</fullName>
    </submittedName>
</protein>
<reference evidence="4 5" key="1">
    <citation type="submission" date="2012-01" db="EMBL/GenBank/DDBJ databases">
        <title>The Genome Sequence of Helcococcus kunzii ATCC 51366.</title>
        <authorList>
            <consortium name="The Broad Institute Genome Sequencing Platform"/>
            <person name="Earl A."/>
            <person name="Ward D."/>
            <person name="Feldgarden M."/>
            <person name="Gevers D."/>
            <person name="Huys G."/>
            <person name="Young S.K."/>
            <person name="Zeng Q."/>
            <person name="Gargeya S."/>
            <person name="Fitzgerald M."/>
            <person name="Haas B."/>
            <person name="Abouelleil A."/>
            <person name="Alvarado L."/>
            <person name="Arachchi H.M."/>
            <person name="Berlin A."/>
            <person name="Chapman S.B."/>
            <person name="Gearin G."/>
            <person name="Goldberg J."/>
            <person name="Griggs A."/>
            <person name="Gujja S."/>
            <person name="Hansen M."/>
            <person name="Heiman D."/>
            <person name="Howarth C."/>
            <person name="Larimer J."/>
            <person name="Lui A."/>
            <person name="MacDonald P.J.P."/>
            <person name="McCowen C."/>
            <person name="Montmayeur A."/>
            <person name="Murphy C."/>
            <person name="Neiman D."/>
            <person name="Pearson M."/>
            <person name="Priest M."/>
            <person name="Roberts A."/>
            <person name="Saif S."/>
            <person name="Shea T."/>
            <person name="Sisk P."/>
            <person name="Stolte C."/>
            <person name="Sykes S."/>
            <person name="Wortman J."/>
            <person name="Nusbaum C."/>
            <person name="Birren B."/>
        </authorList>
    </citation>
    <scope>NUCLEOTIDE SEQUENCE [LARGE SCALE GENOMIC DNA]</scope>
    <source>
        <strain evidence="4 5">ATCC 51366</strain>
    </source>
</reference>
<dbReference type="SMART" id="SM01007">
    <property type="entry name" value="Aldolase_II"/>
    <property type="match status" value="1"/>
</dbReference>
<gene>
    <name evidence="4" type="ORF">HMPREF9709_00483</name>
</gene>
<comment type="caution">
    <text evidence="4">The sequence shown here is derived from an EMBL/GenBank/DDBJ whole genome shotgun (WGS) entry which is preliminary data.</text>
</comment>
<accession>H3NMC2</accession>
<dbReference type="SUPFAM" id="SSF53639">
    <property type="entry name" value="AraD/HMP-PK domain-like"/>
    <property type="match status" value="1"/>
</dbReference>
<feature type="domain" description="Class II aldolase/adducin N-terminal" evidence="3">
    <location>
        <begin position="7"/>
        <end position="186"/>
    </location>
</feature>
<keyword evidence="2" id="KW-0456">Lyase</keyword>
<dbReference type="InterPro" id="IPR050197">
    <property type="entry name" value="Aldolase_class_II_sugar_metab"/>
</dbReference>
<dbReference type="PANTHER" id="PTHR22789:SF0">
    <property type="entry name" value="3-OXO-TETRONATE 4-PHOSPHATE DECARBOXYLASE-RELATED"/>
    <property type="match status" value="1"/>
</dbReference>
<dbReference type="GO" id="GO:0019323">
    <property type="term" value="P:pentose catabolic process"/>
    <property type="evidence" value="ECO:0007669"/>
    <property type="project" value="TreeGrafter"/>
</dbReference>
<dbReference type="InterPro" id="IPR001303">
    <property type="entry name" value="Aldolase_II/adducin_N"/>
</dbReference>
<keyword evidence="5" id="KW-1185">Reference proteome</keyword>
<dbReference type="InterPro" id="IPR036409">
    <property type="entry name" value="Aldolase_II/adducin_N_sf"/>
</dbReference>
<keyword evidence="1" id="KW-0479">Metal-binding</keyword>
<dbReference type="RefSeq" id="WP_005397630.1">
    <property type="nucleotide sequence ID" value="NZ_JH601088.1"/>
</dbReference>
<dbReference type="EMBL" id="AGEI01000013">
    <property type="protein sequence ID" value="EHR35057.1"/>
    <property type="molecule type" value="Genomic_DNA"/>
</dbReference>
<dbReference type="Proteomes" id="UP000004191">
    <property type="component" value="Unassembled WGS sequence"/>
</dbReference>
<organism evidence="4 5">
    <name type="scientific">Helcococcus kunzii ATCC 51366</name>
    <dbReference type="NCBI Taxonomy" id="883114"/>
    <lineage>
        <taxon>Bacteria</taxon>
        <taxon>Bacillati</taxon>
        <taxon>Bacillota</taxon>
        <taxon>Tissierellia</taxon>
        <taxon>Tissierellales</taxon>
        <taxon>Peptoniphilaceae</taxon>
        <taxon>Helcococcus</taxon>
    </lineage>
</organism>
<name>H3NMC2_9FIRM</name>
<evidence type="ECO:0000259" key="3">
    <source>
        <dbReference type="SMART" id="SM01007"/>
    </source>
</evidence>
<dbReference type="PANTHER" id="PTHR22789">
    <property type="entry name" value="FUCULOSE PHOSPHATE ALDOLASE"/>
    <property type="match status" value="1"/>
</dbReference>
<sequence length="211" mass="23752">MKKQLKENVCEIAKKSYINKLVAGTSGNVSYYDREKNRMFITPSNVDYELMKPEDIVILDLDGNIIESESNFKPSSEWRMHAEIYKNKEDINSIIHTHSPKATSFAVVHKDIPIILVEMIPFIGGDIKRAKFSLPGTAELGITAAKALEDRNVCLLENHGVVAVGNSLEQAYIRAVYAEDAAIIYFNALQVGEPVLLSEETNKILYEKYKK</sequence>
<dbReference type="Gene3D" id="3.40.225.10">
    <property type="entry name" value="Class II aldolase/adducin N-terminal domain"/>
    <property type="match status" value="1"/>
</dbReference>
<evidence type="ECO:0000256" key="1">
    <source>
        <dbReference type="ARBA" id="ARBA00022723"/>
    </source>
</evidence>
<evidence type="ECO:0000256" key="2">
    <source>
        <dbReference type="ARBA" id="ARBA00023239"/>
    </source>
</evidence>
<dbReference type="GO" id="GO:0016832">
    <property type="term" value="F:aldehyde-lyase activity"/>
    <property type="evidence" value="ECO:0007669"/>
    <property type="project" value="TreeGrafter"/>
</dbReference>
<dbReference type="OrthoDB" id="9786287at2"/>
<dbReference type="STRING" id="883114.HMPREF9709_00483"/>
<dbReference type="GeneID" id="96998500"/>